<name>A0A1P8LWS1_NATLA</name>
<dbReference type="Proteomes" id="UP000186547">
    <property type="component" value="Plasmid pHLAJ5I"/>
</dbReference>
<sequence length="65" mass="6957">MSGIQSSFGMTYNERDDALRAIFDERFGAFPSKEAGPIISNGCTGSCLCTVFDCDCEPSCNECTG</sequence>
<dbReference type="AlphaFoldDB" id="A0A1P8LWS1"/>
<evidence type="ECO:0000313" key="2">
    <source>
        <dbReference type="Proteomes" id="UP000186547"/>
    </source>
</evidence>
<proteinExistence type="predicted"/>
<evidence type="ECO:0000313" key="1">
    <source>
        <dbReference type="EMBL" id="APX00240.1"/>
    </source>
</evidence>
<organism evidence="1 2">
    <name type="scientific">Natronobacterium lacisalsi AJ5</name>
    <dbReference type="NCBI Taxonomy" id="358396"/>
    <lineage>
        <taxon>Archaea</taxon>
        <taxon>Methanobacteriati</taxon>
        <taxon>Methanobacteriota</taxon>
        <taxon>Stenosarchaea group</taxon>
        <taxon>Halobacteria</taxon>
        <taxon>Halobacteriales</taxon>
        <taxon>Natrialbaceae</taxon>
        <taxon>Natronobacterium</taxon>
    </lineage>
</organism>
<gene>
    <name evidence="1" type="ORF">CHINAEXTREME_20760</name>
</gene>
<geneLocation type="plasmid" evidence="2">
    <name>phlaj5i</name>
</geneLocation>
<keyword evidence="1" id="KW-0614">Plasmid</keyword>
<dbReference type="KEGG" id="hlc:CHINAEXTREME20760"/>
<accession>A0A1P8LWS1</accession>
<reference evidence="1 2" key="1">
    <citation type="journal article" date="2011" name="J. Bacteriol.">
        <title>Genome sequence of Halobiforma lacisalsi AJ5, an extremely halophilic archaeon which harbors a bop gene.</title>
        <authorList>
            <person name="Jiang X."/>
            <person name="Wang S."/>
            <person name="Cheng H."/>
            <person name="Huo Y."/>
            <person name="Zhang X."/>
            <person name="Zhu X."/>
            <person name="Han X."/>
            <person name="Ni P."/>
            <person name="Wu M."/>
        </authorList>
    </citation>
    <scope>NUCLEOTIDE SEQUENCE [LARGE SCALE GENOMIC DNA]</scope>
    <source>
        <strain evidence="1 2">AJ5</strain>
        <plasmid evidence="1">pHLAJ5I</plasmid>
    </source>
</reference>
<protein>
    <submittedName>
        <fullName evidence="1">Uncharacterized protein</fullName>
    </submittedName>
</protein>
<dbReference type="EMBL" id="CP019286">
    <property type="protein sequence ID" value="APX00240.1"/>
    <property type="molecule type" value="Genomic_DNA"/>
</dbReference>